<dbReference type="EMBL" id="JBBNAF010000008">
    <property type="protein sequence ID" value="KAK9121645.1"/>
    <property type="molecule type" value="Genomic_DNA"/>
</dbReference>
<proteinExistence type="predicted"/>
<evidence type="ECO:0000313" key="2">
    <source>
        <dbReference type="Proteomes" id="UP001420932"/>
    </source>
</evidence>
<comment type="caution">
    <text evidence="1">The sequence shown here is derived from an EMBL/GenBank/DDBJ whole genome shotgun (WGS) entry which is preliminary data.</text>
</comment>
<evidence type="ECO:0000313" key="1">
    <source>
        <dbReference type="EMBL" id="KAK9121645.1"/>
    </source>
</evidence>
<protein>
    <submittedName>
        <fullName evidence="1">Uncharacterized protein</fullName>
    </submittedName>
</protein>
<dbReference type="Proteomes" id="UP001420932">
    <property type="component" value="Unassembled WGS sequence"/>
</dbReference>
<gene>
    <name evidence="1" type="ORF">Syun_019262</name>
</gene>
<dbReference type="AlphaFoldDB" id="A0AAP0NXT5"/>
<sequence>MMGICFLVVTALEKWRIIVDGLREPFRREWDMEMLREISNEIDCQEITKLSLSRDDRDEVVWKFTKSGDYQVRYDYWVAKSIGGVKGNHVS</sequence>
<accession>A0AAP0NXT5</accession>
<organism evidence="1 2">
    <name type="scientific">Stephania yunnanensis</name>
    <dbReference type="NCBI Taxonomy" id="152371"/>
    <lineage>
        <taxon>Eukaryota</taxon>
        <taxon>Viridiplantae</taxon>
        <taxon>Streptophyta</taxon>
        <taxon>Embryophyta</taxon>
        <taxon>Tracheophyta</taxon>
        <taxon>Spermatophyta</taxon>
        <taxon>Magnoliopsida</taxon>
        <taxon>Ranunculales</taxon>
        <taxon>Menispermaceae</taxon>
        <taxon>Menispermoideae</taxon>
        <taxon>Cissampelideae</taxon>
        <taxon>Stephania</taxon>
    </lineage>
</organism>
<name>A0AAP0NXT5_9MAGN</name>
<keyword evidence="2" id="KW-1185">Reference proteome</keyword>
<reference evidence="1 2" key="1">
    <citation type="submission" date="2024-01" db="EMBL/GenBank/DDBJ databases">
        <title>Genome assemblies of Stephania.</title>
        <authorList>
            <person name="Yang L."/>
        </authorList>
    </citation>
    <scope>NUCLEOTIDE SEQUENCE [LARGE SCALE GENOMIC DNA]</scope>
    <source>
        <strain evidence="1">YNDBR</strain>
        <tissue evidence="1">Leaf</tissue>
    </source>
</reference>